<gene>
    <name evidence="1" type="ORF">MM415A02816_0004</name>
</gene>
<dbReference type="AlphaFoldDB" id="A0A6M3JQR4"/>
<evidence type="ECO:0000313" key="1">
    <source>
        <dbReference type="EMBL" id="QJA72276.1"/>
    </source>
</evidence>
<reference evidence="1" key="1">
    <citation type="submission" date="2020-03" db="EMBL/GenBank/DDBJ databases">
        <title>The deep terrestrial virosphere.</title>
        <authorList>
            <person name="Holmfeldt K."/>
            <person name="Nilsson E."/>
            <person name="Simone D."/>
            <person name="Lopez-Fernandez M."/>
            <person name="Wu X."/>
            <person name="de Brujin I."/>
            <person name="Lundin D."/>
            <person name="Andersson A."/>
            <person name="Bertilsson S."/>
            <person name="Dopson M."/>
        </authorList>
    </citation>
    <scope>NUCLEOTIDE SEQUENCE</scope>
    <source>
        <strain evidence="1">MM415A02816</strain>
    </source>
</reference>
<dbReference type="EMBL" id="MT141938">
    <property type="protein sequence ID" value="QJA72276.1"/>
    <property type="molecule type" value="Genomic_DNA"/>
</dbReference>
<sequence length="100" mass="11546">MPQIQWWQLTNAELEASREARHAKQTAYKETFYGSESGKDVLFDLTWEIENAQVSDSVKLGLMEFLKTIKRNCGITNERALIDAEADLCEFVEIKETEDE</sequence>
<protein>
    <submittedName>
        <fullName evidence="1">Uncharacterized protein</fullName>
    </submittedName>
</protein>
<organism evidence="1">
    <name type="scientific">viral metagenome</name>
    <dbReference type="NCBI Taxonomy" id="1070528"/>
    <lineage>
        <taxon>unclassified sequences</taxon>
        <taxon>metagenomes</taxon>
        <taxon>organismal metagenomes</taxon>
    </lineage>
</organism>
<name>A0A6M3JQR4_9ZZZZ</name>
<proteinExistence type="predicted"/>
<accession>A0A6M3JQR4</accession>